<reference evidence="2 3" key="1">
    <citation type="submission" date="2018-11" db="EMBL/GenBank/DDBJ databases">
        <title>Genome sequences of Natronomonas sp. CBA1133.</title>
        <authorList>
            <person name="Roh S.W."/>
            <person name="Cha I.-T."/>
        </authorList>
    </citation>
    <scope>NUCLEOTIDE SEQUENCE [LARGE SCALE GENOMIC DNA]</scope>
    <source>
        <strain evidence="2 3">CBA1133</strain>
    </source>
</reference>
<dbReference type="Proteomes" id="UP000270581">
    <property type="component" value="Unassembled WGS sequence"/>
</dbReference>
<protein>
    <submittedName>
        <fullName evidence="2">Uncharacterized protein</fullName>
    </submittedName>
</protein>
<sequence>MISLNDPDSDDGFRTTETWGSGSIRYDRSLVNPNEPDVVYSNTGVLAGFPFVPTQAVATLSTALMN</sequence>
<gene>
    <name evidence="2" type="ORF">Nmn1133_13860</name>
</gene>
<evidence type="ECO:0000256" key="1">
    <source>
        <dbReference type="SAM" id="MobiDB-lite"/>
    </source>
</evidence>
<evidence type="ECO:0000313" key="3">
    <source>
        <dbReference type="Proteomes" id="UP000270581"/>
    </source>
</evidence>
<accession>A0AAJ4R602</accession>
<evidence type="ECO:0000313" key="2">
    <source>
        <dbReference type="EMBL" id="RNJ22025.1"/>
    </source>
</evidence>
<proteinExistence type="predicted"/>
<dbReference type="EMBL" id="RJJC01000003">
    <property type="protein sequence ID" value="RNJ22025.1"/>
    <property type="molecule type" value="Genomic_DNA"/>
</dbReference>
<organism evidence="2 3">
    <name type="scientific">Halosegnis longus</name>
    <dbReference type="NCBI Taxonomy" id="2216012"/>
    <lineage>
        <taxon>Archaea</taxon>
        <taxon>Methanobacteriati</taxon>
        <taxon>Methanobacteriota</taxon>
        <taxon>Stenosarchaea group</taxon>
        <taxon>Halobacteria</taxon>
        <taxon>Halobacteriales</taxon>
        <taxon>Natronomonadaceae</taxon>
        <taxon>Halosegnis</taxon>
    </lineage>
</organism>
<dbReference type="AlphaFoldDB" id="A0AAJ4R602"/>
<keyword evidence="3" id="KW-1185">Reference proteome</keyword>
<name>A0AAJ4R602_9EURY</name>
<feature type="region of interest" description="Disordered" evidence="1">
    <location>
        <begin position="1"/>
        <end position="20"/>
    </location>
</feature>
<comment type="caution">
    <text evidence="2">The sequence shown here is derived from an EMBL/GenBank/DDBJ whole genome shotgun (WGS) entry which is preliminary data.</text>
</comment>